<gene>
    <name evidence="11" type="ORF">SCODWIG_02656</name>
</gene>
<dbReference type="Proteomes" id="UP000262825">
    <property type="component" value="Unassembled WGS sequence"/>
</dbReference>
<dbReference type="VEuPathDB" id="FungiDB:SCODWIG_02656"/>
<name>A0A376B8A5_9ASCO</name>
<keyword evidence="6" id="KW-0378">Hydrolase</keyword>
<evidence type="ECO:0000259" key="10">
    <source>
        <dbReference type="PROSITE" id="PS51283"/>
    </source>
</evidence>
<dbReference type="PROSITE" id="PS00972">
    <property type="entry name" value="USP_1"/>
    <property type="match status" value="1"/>
</dbReference>
<feature type="compositionally biased region" description="Low complexity" evidence="8">
    <location>
        <begin position="12"/>
        <end position="28"/>
    </location>
</feature>
<dbReference type="InterPro" id="IPR028889">
    <property type="entry name" value="USP"/>
</dbReference>
<dbReference type="SUPFAM" id="SSF54001">
    <property type="entry name" value="Cysteine proteinases"/>
    <property type="match status" value="1"/>
</dbReference>
<feature type="region of interest" description="Disordered" evidence="8">
    <location>
        <begin position="1"/>
        <end position="30"/>
    </location>
</feature>
<proteinExistence type="inferred from homology"/>
<dbReference type="InterPro" id="IPR006615">
    <property type="entry name" value="Pept_C19_DUSP"/>
</dbReference>
<comment type="catalytic activity">
    <reaction evidence="1">
        <text>Thiol-dependent hydrolysis of ester, thioester, amide, peptide and isopeptide bonds formed by the C-terminal Gly of ubiquitin (a 76-residue protein attached to proteins as an intracellular targeting signal).</text>
        <dbReference type="EC" id="3.4.19.12"/>
    </reaction>
</comment>
<feature type="compositionally biased region" description="Polar residues" evidence="8">
    <location>
        <begin position="99"/>
        <end position="118"/>
    </location>
</feature>
<evidence type="ECO:0000256" key="2">
    <source>
        <dbReference type="ARBA" id="ARBA00009085"/>
    </source>
</evidence>
<feature type="region of interest" description="Disordered" evidence="8">
    <location>
        <begin position="961"/>
        <end position="990"/>
    </location>
</feature>
<dbReference type="CDD" id="cd02674">
    <property type="entry name" value="Peptidase_C19R"/>
    <property type="match status" value="1"/>
</dbReference>
<dbReference type="InterPro" id="IPR038765">
    <property type="entry name" value="Papain-like_cys_pep_sf"/>
</dbReference>
<keyword evidence="4" id="KW-0645">Protease</keyword>
<keyword evidence="5" id="KW-0833">Ubl conjugation pathway</keyword>
<dbReference type="GO" id="GO:0016579">
    <property type="term" value="P:protein deubiquitination"/>
    <property type="evidence" value="ECO:0007669"/>
    <property type="project" value="InterPro"/>
</dbReference>
<dbReference type="Gene3D" id="3.30.2230.10">
    <property type="entry name" value="DUSP-like"/>
    <property type="match status" value="1"/>
</dbReference>
<evidence type="ECO:0000313" key="12">
    <source>
        <dbReference type="Proteomes" id="UP000262825"/>
    </source>
</evidence>
<accession>A0A376B8A5</accession>
<feature type="domain" description="USP" evidence="9">
    <location>
        <begin position="458"/>
        <end position="1244"/>
    </location>
</feature>
<dbReference type="PANTHER" id="PTHR21646">
    <property type="entry name" value="UBIQUITIN CARBOXYL-TERMINAL HYDROLASE"/>
    <property type="match status" value="1"/>
</dbReference>
<dbReference type="Gene3D" id="3.90.70.10">
    <property type="entry name" value="Cysteine proteinases"/>
    <property type="match status" value="2"/>
</dbReference>
<evidence type="ECO:0000256" key="4">
    <source>
        <dbReference type="ARBA" id="ARBA00022670"/>
    </source>
</evidence>
<feature type="region of interest" description="Disordered" evidence="8">
    <location>
        <begin position="53"/>
        <end position="157"/>
    </location>
</feature>
<sequence>MTELLIEDETMSNSDDINSNSNNNAENDMVYNDNNTHKHIHKHYHHNTVSDVSIQRDSYQEQKLQKHKDSSELPPTFLPPLPKRPESLVDADTNRNDLADTNNSINMTTDYPSDNDTSGRLIKNESAKEDENDRSSSDSISTIESQHNGTGDIIPNIESNNEEQQQSKEVLEIELPPIEEQREIIRTLHELNEMGKKEGDEMFIIPHNWFNAFLNDPKLDVDFNNNAQEVTEEEEEVNPFLYLGSINTDSIVIDYDNFILKDYNTHPYTAVCKTVFNQLTEWYGLIGKPIITYLVENQKTHELIIELSWLCFNYHVFTDEMNIDLSRNKSAPFFCISRLANIKAILTKCLNSYITKEDVSELPDVRYWISYDEIDYTDNGGEDPAILPVVSLDKYIITPWDFATIDQKIYINENKILNSSFKNVPVYRGHVILEFKTGKHWPSNFFVYNKFQPSNGLIGLNNLGNSCYMNSALQCLAHIPELKDYFLYDVFLQELNVDNPLGYKGAIANSFAGLIKSLFKETIKIDNDEINSSFAPRNFKTTIGYCNSMFKGYLQQDSQEFINFLLDGLHEDLNRVIKKPYVEKSELPPGTNVNDQQIIENLAQNTWEKHKLRNNSIILDLFVGLYKSTLTCPECKNVSVTFDPFNDLTLPLPVERFWSRSVVIFRSHSEPSTLDVELPNTATYQDLKKYIESKLQNPTNASSGASSSSNNNNNMTRLVGYECFNHQFYKNYEEENSDSQYLPINELISSTDIVVFNELENCDIAADECNFFIPVLNVKLETEFPTPSLFGYPFIVNFSRDELFSFGAVLYKMAEKLQNLTGLKLLESDVDIYEESIRKKQEFEQRIHYLQQKYPNISNLHEILQKEYQYWKHGIPGCFKLKVYNNNDPATTSTTVGDLDDQHNKTVSNEDCPLKENYLYVPNPHITLSKITDITDNVDPVVLELYGVITSYDETVDVIEQDQSSKSGSDMDIDEESETNKGEQQQQQPEVESIANNNVFIPPSSFEDSDVNLISTTTAPSPLPNKTIVSKAEIQSKCLFTSETPTLIVEWNNMTFKELFKQNFSWNQPQKYKNKELDDIKLKRRENNKSKHITLDDCLKLFSKPEVLGVDDSWYCPQCKVHRQATKQIELWSTPDILLVQLKRFENQSSFSDKIDAVVDFPITDFDVSQYLVRNQTGTEKSETIYDLFAVDNHYGGLGGGHYTAYVKNCVDNKWYYFDDSRVTATSPEQSVSGSAYLLFYRRRTTKENEAIGGANLKKIIEINRLKNLEAMEEFEEQQLTQFEMCKTDDEDDDNAKQEDDDTDVESEGKRDDEYDTINGCLNSKEKDNCINSKTSINNNINDSDRTLNENIKERKEQLNEEEVSNSSNERKKLRISTESF</sequence>
<dbReference type="EMBL" id="UFAJ01000490">
    <property type="protein sequence ID" value="SSD60895.1"/>
    <property type="molecule type" value="Genomic_DNA"/>
</dbReference>
<evidence type="ECO:0000256" key="3">
    <source>
        <dbReference type="ARBA" id="ARBA00012759"/>
    </source>
</evidence>
<evidence type="ECO:0000256" key="6">
    <source>
        <dbReference type="ARBA" id="ARBA00022801"/>
    </source>
</evidence>
<feature type="compositionally biased region" description="Acidic residues" evidence="8">
    <location>
        <begin position="1289"/>
        <end position="1306"/>
    </location>
</feature>
<feature type="region of interest" description="Disordered" evidence="8">
    <location>
        <begin position="1355"/>
        <end position="1381"/>
    </location>
</feature>
<protein>
    <recommendedName>
        <fullName evidence="3">ubiquitinyl hydrolase 1</fullName>
        <ecNumber evidence="3">3.4.19.12</ecNumber>
    </recommendedName>
</protein>
<evidence type="ECO:0000256" key="7">
    <source>
        <dbReference type="ARBA" id="ARBA00022807"/>
    </source>
</evidence>
<organism evidence="11 12">
    <name type="scientific">Saccharomycodes ludwigii</name>
    <dbReference type="NCBI Taxonomy" id="36035"/>
    <lineage>
        <taxon>Eukaryota</taxon>
        <taxon>Fungi</taxon>
        <taxon>Dikarya</taxon>
        <taxon>Ascomycota</taxon>
        <taxon>Saccharomycotina</taxon>
        <taxon>Saccharomycetes</taxon>
        <taxon>Saccharomycodales</taxon>
        <taxon>Saccharomycodaceae</taxon>
        <taxon>Saccharomycodes</taxon>
    </lineage>
</organism>
<dbReference type="PROSITE" id="PS50235">
    <property type="entry name" value="USP_3"/>
    <property type="match status" value="1"/>
</dbReference>
<dbReference type="EC" id="3.4.19.12" evidence="3"/>
<dbReference type="GO" id="GO:0004843">
    <property type="term" value="F:cysteine-type deubiquitinase activity"/>
    <property type="evidence" value="ECO:0007669"/>
    <property type="project" value="UniProtKB-EC"/>
</dbReference>
<dbReference type="InterPro" id="IPR035927">
    <property type="entry name" value="DUSP-like_sf"/>
</dbReference>
<evidence type="ECO:0000313" key="11">
    <source>
        <dbReference type="EMBL" id="SSD60895.1"/>
    </source>
</evidence>
<feature type="compositionally biased region" description="Basic and acidic residues" evidence="8">
    <location>
        <begin position="58"/>
        <end position="71"/>
    </location>
</feature>
<keyword evidence="12" id="KW-1185">Reference proteome</keyword>
<dbReference type="SUPFAM" id="SSF143791">
    <property type="entry name" value="DUSP-like"/>
    <property type="match status" value="1"/>
</dbReference>
<feature type="compositionally biased region" description="Basic and acidic residues" evidence="8">
    <location>
        <begin position="83"/>
        <end position="98"/>
    </location>
</feature>
<keyword evidence="7" id="KW-0788">Thiol protease</keyword>
<dbReference type="Pfam" id="PF00443">
    <property type="entry name" value="UCH"/>
    <property type="match status" value="1"/>
</dbReference>
<evidence type="ECO:0000259" key="9">
    <source>
        <dbReference type="PROSITE" id="PS50235"/>
    </source>
</evidence>
<dbReference type="PROSITE" id="PS51283">
    <property type="entry name" value="DUSP"/>
    <property type="match status" value="1"/>
</dbReference>
<dbReference type="InterPro" id="IPR050185">
    <property type="entry name" value="Ub_carboxyl-term_hydrolase"/>
</dbReference>
<feature type="compositionally biased region" description="Basic and acidic residues" evidence="8">
    <location>
        <begin position="122"/>
        <end position="136"/>
    </location>
</feature>
<feature type="compositionally biased region" description="Acidic residues" evidence="8">
    <location>
        <begin position="1"/>
        <end position="10"/>
    </location>
</feature>
<feature type="domain" description="DUSP" evidence="10">
    <location>
        <begin position="176"/>
        <end position="296"/>
    </location>
</feature>
<reference evidence="12" key="1">
    <citation type="submission" date="2018-06" db="EMBL/GenBank/DDBJ databases">
        <authorList>
            <person name="Guldener U."/>
        </authorList>
    </citation>
    <scope>NUCLEOTIDE SEQUENCE [LARGE SCALE GENOMIC DNA]</scope>
    <source>
        <strain evidence="12">UTAD17</strain>
    </source>
</reference>
<dbReference type="InterPro" id="IPR018200">
    <property type="entry name" value="USP_CS"/>
</dbReference>
<evidence type="ECO:0000256" key="1">
    <source>
        <dbReference type="ARBA" id="ARBA00000707"/>
    </source>
</evidence>
<comment type="similarity">
    <text evidence="2">Belongs to the peptidase C19 family.</text>
</comment>
<evidence type="ECO:0000256" key="8">
    <source>
        <dbReference type="SAM" id="MobiDB-lite"/>
    </source>
</evidence>
<dbReference type="InterPro" id="IPR001394">
    <property type="entry name" value="Peptidase_C19_UCH"/>
</dbReference>
<dbReference type="GO" id="GO:0006508">
    <property type="term" value="P:proteolysis"/>
    <property type="evidence" value="ECO:0007669"/>
    <property type="project" value="UniProtKB-KW"/>
</dbReference>
<feature type="region of interest" description="Disordered" evidence="8">
    <location>
        <begin position="1289"/>
        <end position="1318"/>
    </location>
</feature>
<dbReference type="PROSITE" id="PS00973">
    <property type="entry name" value="USP_2"/>
    <property type="match status" value="1"/>
</dbReference>
<evidence type="ECO:0000256" key="5">
    <source>
        <dbReference type="ARBA" id="ARBA00022786"/>
    </source>
</evidence>
<dbReference type="Pfam" id="PF06337">
    <property type="entry name" value="DUSP"/>
    <property type="match status" value="1"/>
</dbReference>
<dbReference type="PANTHER" id="PTHR21646:SF24">
    <property type="entry name" value="UBIQUITIN CARBOXYL-TERMINAL HYDROLASE"/>
    <property type="match status" value="1"/>
</dbReference>